<dbReference type="Proteomes" id="UP000282321">
    <property type="component" value="Unassembled WGS sequence"/>
</dbReference>
<protein>
    <submittedName>
        <fullName evidence="4">DNA-protecting protein DprA</fullName>
    </submittedName>
</protein>
<comment type="similarity">
    <text evidence="1">Belongs to the DprA/Smf family.</text>
</comment>
<sequence>MENDDILLISSIKRITEREIFLLMENFDSFKEIRNCDADEISKRLGIRKNILSDIKNERFNEELLKRINSLNIKIIPYTDSNYPEKLLRYNPFPPVLYARGDVSLLKKSGIAIVGSRRCSYYGKGIAEEFGKRLSLNDIVVFSGMALGIDRYAHVGALNGKGNTVAVLGTGIDVIYPASNKDIYEKMIKKGCIISEFPPGTGPFKQNFPFRNRIIAGLSQGVLVVEAAYKSGTFKTVKWALDFGIDVYAIPGDINRITSQGTDLLIREGAIPIVSVNDLMGYLVRKEEKTVDMKAEIAPELEGINKKVYNKVKSNPIHFDMIIEQTGLSISELSNAVMNLELLGLIEKLPGNYYRRV</sequence>
<dbReference type="InterPro" id="IPR003488">
    <property type="entry name" value="DprA"/>
</dbReference>
<dbReference type="Gene3D" id="3.40.50.450">
    <property type="match status" value="1"/>
</dbReference>
<dbReference type="Pfam" id="PF02481">
    <property type="entry name" value="DNA_processg_A"/>
    <property type="match status" value="1"/>
</dbReference>
<dbReference type="AlphaFoldDB" id="A0A660S8G8"/>
<reference evidence="4 5" key="1">
    <citation type="submission" date="2018-06" db="EMBL/GenBank/DDBJ databases">
        <title>Extensive metabolic versatility and redundancy in microbially diverse, dynamic hydrothermal sediments.</title>
        <authorList>
            <person name="Dombrowski N."/>
            <person name="Teske A."/>
            <person name="Baker B.J."/>
        </authorList>
    </citation>
    <scope>NUCLEOTIDE SEQUENCE [LARGE SCALE GENOMIC DNA]</scope>
    <source>
        <strain evidence="4">B35_G9</strain>
    </source>
</reference>
<feature type="domain" description="DprA winged helix" evidence="3">
    <location>
        <begin position="297"/>
        <end position="352"/>
    </location>
</feature>
<dbReference type="EMBL" id="QNBC01000039">
    <property type="protein sequence ID" value="RKX66565.1"/>
    <property type="molecule type" value="Genomic_DNA"/>
</dbReference>
<feature type="domain" description="Smf/DprA SLOG" evidence="2">
    <location>
        <begin position="75"/>
        <end position="280"/>
    </location>
</feature>
<evidence type="ECO:0000256" key="1">
    <source>
        <dbReference type="ARBA" id="ARBA00006525"/>
    </source>
</evidence>
<dbReference type="InterPro" id="IPR057666">
    <property type="entry name" value="DrpA_SLOG"/>
</dbReference>
<dbReference type="Pfam" id="PF17782">
    <property type="entry name" value="WHD_DprA"/>
    <property type="match status" value="1"/>
</dbReference>
<dbReference type="NCBIfam" id="TIGR00732">
    <property type="entry name" value="dprA"/>
    <property type="match status" value="1"/>
</dbReference>
<comment type="caution">
    <text evidence="4">The sequence shown here is derived from an EMBL/GenBank/DDBJ whole genome shotgun (WGS) entry which is preliminary data.</text>
</comment>
<evidence type="ECO:0000313" key="4">
    <source>
        <dbReference type="EMBL" id="RKX66565.1"/>
    </source>
</evidence>
<dbReference type="GO" id="GO:0009294">
    <property type="term" value="P:DNA-mediated transformation"/>
    <property type="evidence" value="ECO:0007669"/>
    <property type="project" value="InterPro"/>
</dbReference>
<gene>
    <name evidence="4" type="primary">dprA</name>
    <name evidence="4" type="ORF">DRP44_03870</name>
</gene>
<accession>A0A660S8G8</accession>
<evidence type="ECO:0000313" key="5">
    <source>
        <dbReference type="Proteomes" id="UP000282321"/>
    </source>
</evidence>
<name>A0A660S8G8_UNCT6</name>
<evidence type="ECO:0000259" key="3">
    <source>
        <dbReference type="Pfam" id="PF17782"/>
    </source>
</evidence>
<dbReference type="Gene3D" id="1.10.10.10">
    <property type="entry name" value="Winged helix-like DNA-binding domain superfamily/Winged helix DNA-binding domain"/>
    <property type="match status" value="1"/>
</dbReference>
<dbReference type="PANTHER" id="PTHR43022">
    <property type="entry name" value="PROTEIN SMF"/>
    <property type="match status" value="1"/>
</dbReference>
<organism evidence="4 5">
    <name type="scientific">candidate division TA06 bacterium</name>
    <dbReference type="NCBI Taxonomy" id="2250710"/>
    <lineage>
        <taxon>Bacteria</taxon>
        <taxon>Bacteria division TA06</taxon>
    </lineage>
</organism>
<proteinExistence type="inferred from homology"/>
<evidence type="ECO:0000259" key="2">
    <source>
        <dbReference type="Pfam" id="PF02481"/>
    </source>
</evidence>
<dbReference type="InterPro" id="IPR041614">
    <property type="entry name" value="DprA_WH"/>
</dbReference>
<dbReference type="InterPro" id="IPR036388">
    <property type="entry name" value="WH-like_DNA-bd_sf"/>
</dbReference>
<dbReference type="SUPFAM" id="SSF102405">
    <property type="entry name" value="MCP/YpsA-like"/>
    <property type="match status" value="1"/>
</dbReference>
<dbReference type="PANTHER" id="PTHR43022:SF1">
    <property type="entry name" value="PROTEIN SMF"/>
    <property type="match status" value="1"/>
</dbReference>